<feature type="transmembrane region" description="Helical" evidence="7">
    <location>
        <begin position="277"/>
        <end position="301"/>
    </location>
</feature>
<evidence type="ECO:0000256" key="3">
    <source>
        <dbReference type="ARBA" id="ARBA00022692"/>
    </source>
</evidence>
<evidence type="ECO:0000256" key="5">
    <source>
        <dbReference type="ARBA" id="ARBA00023136"/>
    </source>
</evidence>
<dbReference type="InterPro" id="IPR011701">
    <property type="entry name" value="MFS"/>
</dbReference>
<feature type="transmembrane region" description="Helical" evidence="7">
    <location>
        <begin position="412"/>
        <end position="430"/>
    </location>
</feature>
<gene>
    <name evidence="9" type="ordered locus">FraEuI1c_5379</name>
</gene>
<comment type="subcellular location">
    <subcellularLocation>
        <location evidence="1">Cell membrane</location>
        <topology evidence="1">Multi-pass membrane protein</topology>
    </subcellularLocation>
</comment>
<evidence type="ECO:0000256" key="7">
    <source>
        <dbReference type="SAM" id="Phobius"/>
    </source>
</evidence>
<dbReference type="EMBL" id="CP002299">
    <property type="protein sequence ID" value="ADP83367.1"/>
    <property type="molecule type" value="Genomic_DNA"/>
</dbReference>
<feature type="compositionally biased region" description="Low complexity" evidence="6">
    <location>
        <begin position="503"/>
        <end position="522"/>
    </location>
</feature>
<feature type="transmembrane region" description="Helical" evidence="7">
    <location>
        <begin position="175"/>
        <end position="194"/>
    </location>
</feature>
<keyword evidence="5 7" id="KW-0472">Membrane</keyword>
<evidence type="ECO:0000259" key="8">
    <source>
        <dbReference type="PROSITE" id="PS50850"/>
    </source>
</evidence>
<dbReference type="PANTHER" id="PTHR42718:SF9">
    <property type="entry name" value="MAJOR FACILITATOR SUPERFAMILY MULTIDRUG TRANSPORTER MFSC"/>
    <property type="match status" value="1"/>
</dbReference>
<reference evidence="9 10" key="1">
    <citation type="submission" date="2010-10" db="EMBL/GenBank/DDBJ databases">
        <title>Complete sequence of Frankia sp. EuI1c.</title>
        <authorList>
            <consortium name="US DOE Joint Genome Institute"/>
            <person name="Lucas S."/>
            <person name="Copeland A."/>
            <person name="Lapidus A."/>
            <person name="Cheng J.-F."/>
            <person name="Bruce D."/>
            <person name="Goodwin L."/>
            <person name="Pitluck S."/>
            <person name="Chertkov O."/>
            <person name="Detter J.C."/>
            <person name="Han C."/>
            <person name="Tapia R."/>
            <person name="Land M."/>
            <person name="Hauser L."/>
            <person name="Jeffries C."/>
            <person name="Kyrpides N."/>
            <person name="Ivanova N."/>
            <person name="Mikhailova N."/>
            <person name="Beauchemin N."/>
            <person name="Sen A."/>
            <person name="Sur S.A."/>
            <person name="Gtari M."/>
            <person name="Wall L."/>
            <person name="Tisa L."/>
            <person name="Woyke T."/>
        </authorList>
    </citation>
    <scope>NUCLEOTIDE SEQUENCE [LARGE SCALE GENOMIC DNA]</scope>
    <source>
        <strain evidence="10">DSM 45817 / CECT 9037 / EuI1c</strain>
    </source>
</reference>
<protein>
    <submittedName>
        <fullName evidence="9">Major facilitator superfamily MFS_1</fullName>
    </submittedName>
</protein>
<feature type="domain" description="Major facilitator superfamily (MFS) profile" evidence="8">
    <location>
        <begin position="24"/>
        <end position="474"/>
    </location>
</feature>
<sequence length="539" mass="53532" precursor="true">MSASRTTAAAAPALAAPPVRADAVVAVLATVGTSMSLMQTLIIPLIPKLPALVHTSSSNAFWAITATLVAGAVANPVFGRLGDLFGKRRMMLVAVSTQLVGSVVGALATSIVPLVAGRALQGIGIAVIPLGVSLMRDLLPAERLVSAMAVMSSSLGVGGALGLPLAAIIAEKADWHVLFWISAAVGLVLAVLIARVIPESPVRATGGFDVPGAILLSLGLVGLMLAISKGADWGWGSALTLGLLGGGVLVLLLWGLFELRVDGPLIDLRTMGRHQVIVTNVASIALGFSMYAQSLVIPQLLQLPKETGYGLGQSLLATGLWMGPAGLAMMAISPVAGRLISARGPKTALIGGAAVVAGGYLLTLVLSGSPAGVLGFCIVISAGVGLSYAAMPTLIMRAVPAEEGASAIGLNTLMRAIGTSTASAVLGAVMSSMTSSLGPVRVPSHSGLQVSFMIGAGTAVLSCLIACALPRHRAAAALATPSPATPGPVATSAPSPAIPGPAIPGSVAMSAPSPVAPSSAAEAELEAERLSAALAVAGD</sequence>
<keyword evidence="2" id="KW-0813">Transport</keyword>
<dbReference type="STRING" id="298654.FraEuI1c_5379"/>
<feature type="transmembrane region" description="Helical" evidence="7">
    <location>
        <begin position="347"/>
        <end position="366"/>
    </location>
</feature>
<feature type="transmembrane region" description="Helical" evidence="7">
    <location>
        <begin position="233"/>
        <end position="257"/>
    </location>
</feature>
<evidence type="ECO:0000313" key="9">
    <source>
        <dbReference type="EMBL" id="ADP83367.1"/>
    </source>
</evidence>
<organism evidence="9 10">
    <name type="scientific">Pseudofrankia inefficax (strain DSM 45817 / CECT 9037 / DDB 130130 / EuI1c)</name>
    <name type="common">Frankia inefficax</name>
    <dbReference type="NCBI Taxonomy" id="298654"/>
    <lineage>
        <taxon>Bacteria</taxon>
        <taxon>Bacillati</taxon>
        <taxon>Actinomycetota</taxon>
        <taxon>Actinomycetes</taxon>
        <taxon>Frankiales</taxon>
        <taxon>Frankiaceae</taxon>
        <taxon>Pseudofrankia</taxon>
    </lineage>
</organism>
<feature type="transmembrane region" description="Helical" evidence="7">
    <location>
        <begin position="60"/>
        <end position="78"/>
    </location>
</feature>
<dbReference type="InParanoid" id="E3J9K3"/>
<dbReference type="OrthoDB" id="4484751at2"/>
<dbReference type="CDD" id="cd17504">
    <property type="entry name" value="MFS_MMR_MDR_like"/>
    <property type="match status" value="1"/>
</dbReference>
<dbReference type="AlphaFoldDB" id="E3J9K3"/>
<accession>E3J9K3</accession>
<dbReference type="PROSITE" id="PS50850">
    <property type="entry name" value="MFS"/>
    <property type="match status" value="1"/>
</dbReference>
<dbReference type="HOGENOM" id="CLU_000960_34_0_11"/>
<dbReference type="Pfam" id="PF07690">
    <property type="entry name" value="MFS_1"/>
    <property type="match status" value="1"/>
</dbReference>
<dbReference type="GO" id="GO:0005886">
    <property type="term" value="C:plasma membrane"/>
    <property type="evidence" value="ECO:0007669"/>
    <property type="project" value="UniProtKB-SubCell"/>
</dbReference>
<evidence type="ECO:0000256" key="6">
    <source>
        <dbReference type="SAM" id="MobiDB-lite"/>
    </source>
</evidence>
<dbReference type="GO" id="GO:0022857">
    <property type="term" value="F:transmembrane transporter activity"/>
    <property type="evidence" value="ECO:0007669"/>
    <property type="project" value="InterPro"/>
</dbReference>
<evidence type="ECO:0000256" key="1">
    <source>
        <dbReference type="ARBA" id="ARBA00004651"/>
    </source>
</evidence>
<evidence type="ECO:0000256" key="4">
    <source>
        <dbReference type="ARBA" id="ARBA00022989"/>
    </source>
</evidence>
<evidence type="ECO:0000313" key="10">
    <source>
        <dbReference type="Proteomes" id="UP000002484"/>
    </source>
</evidence>
<proteinExistence type="predicted"/>
<dbReference type="Proteomes" id="UP000002484">
    <property type="component" value="Chromosome"/>
</dbReference>
<feature type="transmembrane region" description="Helical" evidence="7">
    <location>
        <begin position="372"/>
        <end position="391"/>
    </location>
</feature>
<dbReference type="Gene3D" id="1.20.1250.20">
    <property type="entry name" value="MFS general substrate transporter like domains"/>
    <property type="match status" value="1"/>
</dbReference>
<dbReference type="PRINTS" id="PR01036">
    <property type="entry name" value="TCRTETB"/>
</dbReference>
<dbReference type="InterPro" id="IPR036259">
    <property type="entry name" value="MFS_trans_sf"/>
</dbReference>
<dbReference type="Gene3D" id="1.20.1720.10">
    <property type="entry name" value="Multidrug resistance protein D"/>
    <property type="match status" value="1"/>
</dbReference>
<dbReference type="InterPro" id="IPR020846">
    <property type="entry name" value="MFS_dom"/>
</dbReference>
<feature type="transmembrane region" description="Helical" evidence="7">
    <location>
        <begin position="147"/>
        <end position="169"/>
    </location>
</feature>
<feature type="transmembrane region" description="Helical" evidence="7">
    <location>
        <begin position="321"/>
        <end position="340"/>
    </location>
</feature>
<dbReference type="KEGG" id="fri:FraEuI1c_5379"/>
<dbReference type="eggNOG" id="COG0477">
    <property type="taxonomic scope" value="Bacteria"/>
</dbReference>
<dbReference type="RefSeq" id="WP_013426485.1">
    <property type="nucleotide sequence ID" value="NC_014666.1"/>
</dbReference>
<feature type="transmembrane region" description="Helical" evidence="7">
    <location>
        <begin position="206"/>
        <end position="227"/>
    </location>
</feature>
<feature type="region of interest" description="Disordered" evidence="6">
    <location>
        <begin position="481"/>
        <end position="522"/>
    </location>
</feature>
<keyword evidence="3 7" id="KW-0812">Transmembrane</keyword>
<dbReference type="SUPFAM" id="SSF103473">
    <property type="entry name" value="MFS general substrate transporter"/>
    <property type="match status" value="1"/>
</dbReference>
<feature type="transmembrane region" description="Helical" evidence="7">
    <location>
        <begin position="450"/>
        <end position="469"/>
    </location>
</feature>
<evidence type="ECO:0000256" key="2">
    <source>
        <dbReference type="ARBA" id="ARBA00022448"/>
    </source>
</evidence>
<feature type="transmembrane region" description="Helical" evidence="7">
    <location>
        <begin position="90"/>
        <end position="112"/>
    </location>
</feature>
<keyword evidence="10" id="KW-1185">Reference proteome</keyword>
<feature type="transmembrane region" description="Helical" evidence="7">
    <location>
        <begin position="118"/>
        <end position="135"/>
    </location>
</feature>
<keyword evidence="4 7" id="KW-1133">Transmembrane helix</keyword>
<name>E3J9K3_PSEI1</name>
<dbReference type="PANTHER" id="PTHR42718">
    <property type="entry name" value="MAJOR FACILITATOR SUPERFAMILY MULTIDRUG TRANSPORTER MFSC"/>
    <property type="match status" value="1"/>
</dbReference>